<dbReference type="EMBL" id="JAWWNJ010000045">
    <property type="protein sequence ID" value="KAK7019033.1"/>
    <property type="molecule type" value="Genomic_DNA"/>
</dbReference>
<dbReference type="Proteomes" id="UP001362999">
    <property type="component" value="Unassembled WGS sequence"/>
</dbReference>
<dbReference type="InterPro" id="IPR036291">
    <property type="entry name" value="NAD(P)-bd_dom_sf"/>
</dbReference>
<feature type="domain" description="NAD(P)-binding" evidence="2">
    <location>
        <begin position="9"/>
        <end position="208"/>
    </location>
</feature>
<comment type="similarity">
    <text evidence="1">Belongs to the avfA family.</text>
</comment>
<dbReference type="SUPFAM" id="SSF51735">
    <property type="entry name" value="NAD(P)-binding Rossmann-fold domains"/>
    <property type="match status" value="1"/>
</dbReference>
<organism evidence="3 4">
    <name type="scientific">Favolaschia claudopus</name>
    <dbReference type="NCBI Taxonomy" id="2862362"/>
    <lineage>
        <taxon>Eukaryota</taxon>
        <taxon>Fungi</taxon>
        <taxon>Dikarya</taxon>
        <taxon>Basidiomycota</taxon>
        <taxon>Agaricomycotina</taxon>
        <taxon>Agaricomycetes</taxon>
        <taxon>Agaricomycetidae</taxon>
        <taxon>Agaricales</taxon>
        <taxon>Marasmiineae</taxon>
        <taxon>Mycenaceae</taxon>
        <taxon>Favolaschia</taxon>
    </lineage>
</organism>
<gene>
    <name evidence="3" type="ORF">R3P38DRAFT_2980254</name>
</gene>
<proteinExistence type="inferred from homology"/>
<dbReference type="GO" id="GO:0042602">
    <property type="term" value="F:riboflavin reductase (NADPH) activity"/>
    <property type="evidence" value="ECO:0007669"/>
    <property type="project" value="TreeGrafter"/>
</dbReference>
<dbReference type="InterPro" id="IPR016040">
    <property type="entry name" value="NAD(P)-bd_dom"/>
</dbReference>
<dbReference type="GO" id="GO:0004074">
    <property type="term" value="F:biliverdin reductase [NAD(P)H] activity"/>
    <property type="evidence" value="ECO:0007669"/>
    <property type="project" value="TreeGrafter"/>
</dbReference>
<evidence type="ECO:0000313" key="4">
    <source>
        <dbReference type="Proteomes" id="UP001362999"/>
    </source>
</evidence>
<keyword evidence="4" id="KW-1185">Reference proteome</keyword>
<dbReference type="PANTHER" id="PTHR43355">
    <property type="entry name" value="FLAVIN REDUCTASE (NADPH)"/>
    <property type="match status" value="1"/>
</dbReference>
<comment type="caution">
    <text evidence="3">The sequence shown here is derived from an EMBL/GenBank/DDBJ whole genome shotgun (WGS) entry which is preliminary data.</text>
</comment>
<accession>A0AAW0B081</accession>
<dbReference type="Pfam" id="PF13460">
    <property type="entry name" value="NAD_binding_10"/>
    <property type="match status" value="1"/>
</dbReference>
<dbReference type="Gene3D" id="3.40.50.720">
    <property type="entry name" value="NAD(P)-binding Rossmann-like Domain"/>
    <property type="match status" value="1"/>
</dbReference>
<dbReference type="InterPro" id="IPR051606">
    <property type="entry name" value="Polyketide_Oxido-like"/>
</dbReference>
<evidence type="ECO:0000259" key="2">
    <source>
        <dbReference type="Pfam" id="PF13460"/>
    </source>
</evidence>
<protein>
    <submittedName>
        <fullName evidence="3">NAD(P)-binding protein</fullName>
    </submittedName>
</protein>
<evidence type="ECO:0000256" key="1">
    <source>
        <dbReference type="ARBA" id="ARBA00038376"/>
    </source>
</evidence>
<sequence>MAPSILLLGATGVSGLIFIDMALSLPDPPALTLYVRSRNKLPQDIDKKARVIVGALTDRDKLLQAMEGVDTVVSVLGTYPSLWHFIFRTTPTPIGDAFFVILSAMRAKGVKRILALSTPSFYSEGEVYSLGWTLYGLGPKILTPQGNAEMVAIGKAVATADDLDWTVFRVPHLTEESADLPVAVGLINSEYKSTIHLSRASMCKWIFREMEERKWIKKAPMLAN</sequence>
<name>A0AAW0B081_9AGAR</name>
<dbReference type="PANTHER" id="PTHR43355:SF2">
    <property type="entry name" value="FLAVIN REDUCTASE (NADPH)"/>
    <property type="match status" value="1"/>
</dbReference>
<dbReference type="AlphaFoldDB" id="A0AAW0B081"/>
<evidence type="ECO:0000313" key="3">
    <source>
        <dbReference type="EMBL" id="KAK7019033.1"/>
    </source>
</evidence>
<reference evidence="3 4" key="1">
    <citation type="journal article" date="2024" name="J Genomics">
        <title>Draft genome sequencing and assembly of Favolaschia claudopus CIRM-BRFM 2984 isolated from oak limbs.</title>
        <authorList>
            <person name="Navarro D."/>
            <person name="Drula E."/>
            <person name="Chaduli D."/>
            <person name="Cazenave R."/>
            <person name="Ahrendt S."/>
            <person name="Wang J."/>
            <person name="Lipzen A."/>
            <person name="Daum C."/>
            <person name="Barry K."/>
            <person name="Grigoriev I.V."/>
            <person name="Favel A."/>
            <person name="Rosso M.N."/>
            <person name="Martin F."/>
        </authorList>
    </citation>
    <scope>NUCLEOTIDE SEQUENCE [LARGE SCALE GENOMIC DNA]</scope>
    <source>
        <strain evidence="3 4">CIRM-BRFM 2984</strain>
    </source>
</reference>